<dbReference type="RefSeq" id="WP_144987504.1">
    <property type="nucleotide sequence ID" value="NZ_VNJK01000001.1"/>
</dbReference>
<accession>A0A559IX72</accession>
<dbReference type="Pfam" id="PF01510">
    <property type="entry name" value="Amidase_2"/>
    <property type="match status" value="1"/>
</dbReference>
<organism evidence="6 7">
    <name type="scientific">Paenibacillus agilis</name>
    <dbReference type="NCBI Taxonomy" id="3020863"/>
    <lineage>
        <taxon>Bacteria</taxon>
        <taxon>Bacillati</taxon>
        <taxon>Bacillota</taxon>
        <taxon>Bacilli</taxon>
        <taxon>Bacillales</taxon>
        <taxon>Paenibacillaceae</taxon>
        <taxon>Paenibacillus</taxon>
    </lineage>
</organism>
<dbReference type="InterPro" id="IPR036582">
    <property type="entry name" value="Mao_N_sf"/>
</dbReference>
<dbReference type="GO" id="GO:0009253">
    <property type="term" value="P:peptidoglycan catabolic process"/>
    <property type="evidence" value="ECO:0007669"/>
    <property type="project" value="InterPro"/>
</dbReference>
<dbReference type="InterPro" id="IPR036505">
    <property type="entry name" value="Amidase/PGRP_sf"/>
</dbReference>
<comment type="catalytic activity">
    <reaction evidence="1">
        <text>Hydrolyzes the link between N-acetylmuramoyl residues and L-amino acid residues in certain cell-wall glycopeptides.</text>
        <dbReference type="EC" id="3.5.1.28"/>
    </reaction>
</comment>
<dbReference type="OrthoDB" id="9794294at2"/>
<dbReference type="CDD" id="cd06583">
    <property type="entry name" value="PGRP"/>
    <property type="match status" value="1"/>
</dbReference>
<dbReference type="SMART" id="SM00644">
    <property type="entry name" value="Ami_2"/>
    <property type="match status" value="1"/>
</dbReference>
<reference evidence="6 7" key="1">
    <citation type="submission" date="2019-07" db="EMBL/GenBank/DDBJ databases">
        <authorList>
            <person name="Kim J."/>
        </authorList>
    </citation>
    <scope>NUCLEOTIDE SEQUENCE [LARGE SCALE GENOMIC DNA]</scope>
    <source>
        <strain evidence="6 7">N4</strain>
    </source>
</reference>
<dbReference type="SUPFAM" id="SSF55846">
    <property type="entry name" value="N-acetylmuramoyl-L-alanine amidase-like"/>
    <property type="match status" value="1"/>
</dbReference>
<sequence>MQIIQMGNKHTNYSSRKNHVPTCIVNHISAGTMSSMDNWFRSPGNRVSSAHFGIAKDGRIHQYLDIKLAAWTQGLTVSATHKAPAKIVRDNAGINPNSYCISIEHEGTDGQLTDAQFKASIWLHKHIQKEVKRIWGRQLLLDSYHVIGHFQIDPIRKASCPGPKFPWSTLYQELKGEVAKMEKITATGNGNTIKEALLINGKAYVPARDMGEALGATVAWDKDKKHLDMNTKAKV</sequence>
<protein>
    <recommendedName>
        <fullName evidence="2">N-acetylmuramoyl-L-alanine amidase</fullName>
        <ecNumber evidence="2">3.5.1.28</ecNumber>
    </recommendedName>
</protein>
<dbReference type="InterPro" id="IPR012854">
    <property type="entry name" value="Cu_amine_oxidase-like_N"/>
</dbReference>
<dbReference type="SUPFAM" id="SSF55383">
    <property type="entry name" value="Copper amine oxidase, domain N"/>
    <property type="match status" value="1"/>
</dbReference>
<evidence type="ECO:0000256" key="2">
    <source>
        <dbReference type="ARBA" id="ARBA00011901"/>
    </source>
</evidence>
<dbReference type="Gene3D" id="3.40.80.10">
    <property type="entry name" value="Peptidoglycan recognition protein-like"/>
    <property type="match status" value="1"/>
</dbReference>
<name>A0A559IX72_9BACL</name>
<proteinExistence type="predicted"/>
<keyword evidence="4" id="KW-0961">Cell wall biogenesis/degradation</keyword>
<evidence type="ECO:0000259" key="5">
    <source>
        <dbReference type="SMART" id="SM00644"/>
    </source>
</evidence>
<dbReference type="PANTHER" id="PTHR30417">
    <property type="entry name" value="N-ACETYLMURAMOYL-L-ALANINE AMIDASE AMID"/>
    <property type="match status" value="1"/>
</dbReference>
<evidence type="ECO:0000256" key="3">
    <source>
        <dbReference type="ARBA" id="ARBA00022801"/>
    </source>
</evidence>
<dbReference type="InterPro" id="IPR051206">
    <property type="entry name" value="NAMLAA_amidase_2"/>
</dbReference>
<keyword evidence="7" id="KW-1185">Reference proteome</keyword>
<dbReference type="EMBL" id="VNJK01000001">
    <property type="protein sequence ID" value="TVX92238.1"/>
    <property type="molecule type" value="Genomic_DNA"/>
</dbReference>
<dbReference type="AlphaFoldDB" id="A0A559IX72"/>
<dbReference type="Proteomes" id="UP000318102">
    <property type="component" value="Unassembled WGS sequence"/>
</dbReference>
<dbReference type="GO" id="GO:0071555">
    <property type="term" value="P:cell wall organization"/>
    <property type="evidence" value="ECO:0007669"/>
    <property type="project" value="UniProtKB-KW"/>
</dbReference>
<feature type="domain" description="N-acetylmuramoyl-L-alanine amidase" evidence="5">
    <location>
        <begin position="10"/>
        <end position="162"/>
    </location>
</feature>
<comment type="caution">
    <text evidence="6">The sequence shown here is derived from an EMBL/GenBank/DDBJ whole genome shotgun (WGS) entry which is preliminary data.</text>
</comment>
<dbReference type="GO" id="GO:0008745">
    <property type="term" value="F:N-acetylmuramoyl-L-alanine amidase activity"/>
    <property type="evidence" value="ECO:0007669"/>
    <property type="project" value="UniProtKB-EC"/>
</dbReference>
<evidence type="ECO:0000313" key="6">
    <source>
        <dbReference type="EMBL" id="TVX92238.1"/>
    </source>
</evidence>
<dbReference type="Pfam" id="PF07833">
    <property type="entry name" value="Cu_amine_oxidN1"/>
    <property type="match status" value="1"/>
</dbReference>
<keyword evidence="3" id="KW-0378">Hydrolase</keyword>
<evidence type="ECO:0000256" key="1">
    <source>
        <dbReference type="ARBA" id="ARBA00001561"/>
    </source>
</evidence>
<gene>
    <name evidence="6" type="ORF">FPZ44_03685</name>
</gene>
<dbReference type="EC" id="3.5.1.28" evidence="2"/>
<dbReference type="InterPro" id="IPR002502">
    <property type="entry name" value="Amidase_domain"/>
</dbReference>
<evidence type="ECO:0000256" key="4">
    <source>
        <dbReference type="ARBA" id="ARBA00023316"/>
    </source>
</evidence>
<dbReference type="GO" id="GO:0009254">
    <property type="term" value="P:peptidoglycan turnover"/>
    <property type="evidence" value="ECO:0007669"/>
    <property type="project" value="TreeGrafter"/>
</dbReference>
<evidence type="ECO:0000313" key="7">
    <source>
        <dbReference type="Proteomes" id="UP000318102"/>
    </source>
</evidence>
<dbReference type="PANTHER" id="PTHR30417:SF1">
    <property type="entry name" value="N-ACETYLMURAMOYL-L-ALANINE AMIDASE AMID"/>
    <property type="match status" value="1"/>
</dbReference>